<sequence length="318" mass="34108">MIHHRVTTGTKALAAAIALSLAGLAGSAGDARAEGDIRIGMQPWPGVTVKSQVALQILEAIGYPASIKELSPQFVYQGMKTDDVDVTLGAWMPAHKSMVQPLVDAGAVQEYAINLDGAIQGLAVPTYVCGSGIETVEDLVANGEQFDRTIYAIGAGAAMTEAFQKAVSDDYKGLGDWKVTASSVSGMLSQVERKTRKEEAVVFHGWKPHWMAVKFDLCFLKDDADSEIAGLDTDVWTITASGWAESNPQAAKFLKQFKVDTETQSRWIYDYSYEDTPAEEVAAAWLASEPAQLSAWLDGVEAADGTPALKKLKASMAN</sequence>
<dbReference type="EMBL" id="NRRE01000018">
    <property type="protein sequence ID" value="MBK1696652.1"/>
    <property type="molecule type" value="Genomic_DNA"/>
</dbReference>
<keyword evidence="1" id="KW-0732">Signal</keyword>
<proteinExistence type="predicted"/>
<reference evidence="3" key="1">
    <citation type="submission" date="2017-08" db="EMBL/GenBank/DDBJ databases">
        <authorList>
            <person name="Imhoff J.F."/>
            <person name="Rahn T."/>
            <person name="Kuenzel S."/>
            <person name="Neulinger S.C."/>
        </authorList>
    </citation>
    <scope>NUCLEOTIDE SEQUENCE</scope>
    <source>
        <strain evidence="3">DSM 9154</strain>
    </source>
</reference>
<gene>
    <name evidence="3" type="ORF">CKO21_05285</name>
</gene>
<evidence type="ECO:0000259" key="2">
    <source>
        <dbReference type="Pfam" id="PF04069"/>
    </source>
</evidence>
<dbReference type="Proteomes" id="UP000778970">
    <property type="component" value="Unassembled WGS sequence"/>
</dbReference>
<dbReference type="AlphaFoldDB" id="A0A934QH27"/>
<organism evidence="3 4">
    <name type="scientific">Rhodovibrio salinarum</name>
    <dbReference type="NCBI Taxonomy" id="1087"/>
    <lineage>
        <taxon>Bacteria</taxon>
        <taxon>Pseudomonadati</taxon>
        <taxon>Pseudomonadota</taxon>
        <taxon>Alphaproteobacteria</taxon>
        <taxon>Rhodospirillales</taxon>
        <taxon>Rhodovibrionaceae</taxon>
        <taxon>Rhodovibrio</taxon>
    </lineage>
</organism>
<dbReference type="Gene3D" id="3.40.190.10">
    <property type="entry name" value="Periplasmic binding protein-like II"/>
    <property type="match status" value="1"/>
</dbReference>
<dbReference type="Gene3D" id="3.40.190.100">
    <property type="entry name" value="Glycine betaine-binding periplasmic protein, domain 2"/>
    <property type="match status" value="1"/>
</dbReference>
<dbReference type="InterPro" id="IPR007210">
    <property type="entry name" value="ABC_Gly_betaine_transp_sub-bd"/>
</dbReference>
<keyword evidence="4" id="KW-1185">Reference proteome</keyword>
<feature type="signal peptide" evidence="1">
    <location>
        <begin position="1"/>
        <end position="33"/>
    </location>
</feature>
<reference evidence="3" key="2">
    <citation type="journal article" date="2020" name="Microorganisms">
        <title>Osmotic Adaptation and Compatible Solute Biosynthesis of Phototrophic Bacteria as Revealed from Genome Analyses.</title>
        <authorList>
            <person name="Imhoff J.F."/>
            <person name="Rahn T."/>
            <person name="Kunzel S."/>
            <person name="Keller A."/>
            <person name="Neulinger S.C."/>
        </authorList>
    </citation>
    <scope>NUCLEOTIDE SEQUENCE</scope>
    <source>
        <strain evidence="3">DSM 9154</strain>
    </source>
</reference>
<evidence type="ECO:0000313" key="4">
    <source>
        <dbReference type="Proteomes" id="UP000778970"/>
    </source>
</evidence>
<comment type="caution">
    <text evidence="3">The sequence shown here is derived from an EMBL/GenBank/DDBJ whole genome shotgun (WGS) entry which is preliminary data.</text>
</comment>
<name>A0A934QH27_9PROT</name>
<dbReference type="RefSeq" id="WP_051432023.1">
    <property type="nucleotide sequence ID" value="NZ_NRRE01000018.1"/>
</dbReference>
<dbReference type="GO" id="GO:0043190">
    <property type="term" value="C:ATP-binding cassette (ABC) transporter complex"/>
    <property type="evidence" value="ECO:0007669"/>
    <property type="project" value="InterPro"/>
</dbReference>
<evidence type="ECO:0000313" key="3">
    <source>
        <dbReference type="EMBL" id="MBK1696652.1"/>
    </source>
</evidence>
<dbReference type="SUPFAM" id="SSF53850">
    <property type="entry name" value="Periplasmic binding protein-like II"/>
    <property type="match status" value="1"/>
</dbReference>
<dbReference type="GO" id="GO:0022857">
    <property type="term" value="F:transmembrane transporter activity"/>
    <property type="evidence" value="ECO:0007669"/>
    <property type="project" value="InterPro"/>
</dbReference>
<evidence type="ECO:0000256" key="1">
    <source>
        <dbReference type="SAM" id="SignalP"/>
    </source>
</evidence>
<feature type="chain" id="PRO_5037979381" description="ABC-type glycine betaine transport system substrate-binding domain-containing protein" evidence="1">
    <location>
        <begin position="34"/>
        <end position="318"/>
    </location>
</feature>
<feature type="domain" description="ABC-type glycine betaine transport system substrate-binding" evidence="2">
    <location>
        <begin position="36"/>
        <end position="287"/>
    </location>
</feature>
<dbReference type="Pfam" id="PF04069">
    <property type="entry name" value="OpuAC"/>
    <property type="match status" value="1"/>
</dbReference>
<accession>A0A934QH27</accession>
<protein>
    <recommendedName>
        <fullName evidence="2">ABC-type glycine betaine transport system substrate-binding domain-containing protein</fullName>
    </recommendedName>
</protein>